<dbReference type="Proteomes" id="UP001145742">
    <property type="component" value="Unassembled WGS sequence"/>
</dbReference>
<accession>A0ABQ9DT86</accession>
<reference evidence="1" key="1">
    <citation type="submission" date="2019-10" db="EMBL/GenBank/DDBJ databases">
        <authorList>
            <person name="Soares A.E.R."/>
            <person name="Aleixo A."/>
            <person name="Schneider P."/>
            <person name="Miyaki C.Y."/>
            <person name="Schneider M.P."/>
            <person name="Mello C."/>
            <person name="Vasconcelos A.T.R."/>
        </authorList>
    </citation>
    <scope>NUCLEOTIDE SEQUENCE</scope>
    <source>
        <tissue evidence="1">Muscle</tissue>
    </source>
</reference>
<keyword evidence="2" id="KW-1185">Reference proteome</keyword>
<evidence type="ECO:0000313" key="1">
    <source>
        <dbReference type="EMBL" id="KAJ7427620.1"/>
    </source>
</evidence>
<protein>
    <submittedName>
        <fullName evidence="1">RNA-directed DNA polymerase from mobile element jockey-like protein</fullName>
    </submittedName>
</protein>
<organism evidence="1 2">
    <name type="scientific">Willisornis vidua</name>
    <name type="common">Xingu scale-backed antbird</name>
    <dbReference type="NCBI Taxonomy" id="1566151"/>
    <lineage>
        <taxon>Eukaryota</taxon>
        <taxon>Metazoa</taxon>
        <taxon>Chordata</taxon>
        <taxon>Craniata</taxon>
        <taxon>Vertebrata</taxon>
        <taxon>Euteleostomi</taxon>
        <taxon>Archelosauria</taxon>
        <taxon>Archosauria</taxon>
        <taxon>Dinosauria</taxon>
        <taxon>Saurischia</taxon>
        <taxon>Theropoda</taxon>
        <taxon>Coelurosauria</taxon>
        <taxon>Aves</taxon>
        <taxon>Neognathae</taxon>
        <taxon>Neoaves</taxon>
        <taxon>Telluraves</taxon>
        <taxon>Australaves</taxon>
        <taxon>Passeriformes</taxon>
        <taxon>Thamnophilidae</taxon>
        <taxon>Willisornis</taxon>
    </lineage>
</organism>
<proteinExistence type="predicted"/>
<sequence>MKLNKAKCKVLQKGQGNPKHYYRVGGEWIESSPEKNLSMGPNGIHLRVPRELAEVLTGPLSIIYQKSWISGEVPADCKMANVTSIYKKGWKEDLGSFRLFNLTLLPEKVLKQIILSPVIQHMQDIQGVRPRLPEFKKGMSFYDEETCLVDEGKAVNVVYLYFIKAVDIPRRILVEKLAACGLGGCTL</sequence>
<comment type="caution">
    <text evidence="1">The sequence shown here is derived from an EMBL/GenBank/DDBJ whole genome shotgun (WGS) entry which is preliminary data.</text>
</comment>
<dbReference type="PANTHER" id="PTHR33332">
    <property type="entry name" value="REVERSE TRANSCRIPTASE DOMAIN-CONTAINING PROTEIN"/>
    <property type="match status" value="1"/>
</dbReference>
<name>A0ABQ9DT86_9PASS</name>
<dbReference type="EMBL" id="WHWB01031897">
    <property type="protein sequence ID" value="KAJ7427620.1"/>
    <property type="molecule type" value="Genomic_DNA"/>
</dbReference>
<gene>
    <name evidence="1" type="ORF">WISP_05344</name>
</gene>
<evidence type="ECO:0000313" key="2">
    <source>
        <dbReference type="Proteomes" id="UP001145742"/>
    </source>
</evidence>